<accession>A0ABU1MXK5</accession>
<name>A0ABU1MXK5_9CAUL</name>
<evidence type="ECO:0000256" key="7">
    <source>
        <dbReference type="HAMAP-Rule" id="MF_00687"/>
    </source>
</evidence>
<dbReference type="Gene3D" id="2.60.120.10">
    <property type="entry name" value="Jelly Rolls"/>
    <property type="match status" value="1"/>
</dbReference>
<dbReference type="NCBIfam" id="NF002091">
    <property type="entry name" value="PRK00924.1"/>
    <property type="match status" value="1"/>
</dbReference>
<feature type="binding site" evidence="7">
    <location>
        <position position="201"/>
    </location>
    <ligand>
        <name>Zn(2+)</name>
        <dbReference type="ChEBI" id="CHEBI:29105"/>
    </ligand>
</feature>
<evidence type="ECO:0000256" key="1">
    <source>
        <dbReference type="ARBA" id="ARBA00000552"/>
    </source>
</evidence>
<keyword evidence="5 7" id="KW-0862">Zinc</keyword>
<evidence type="ECO:0000313" key="8">
    <source>
        <dbReference type="EMBL" id="MDR6530833.1"/>
    </source>
</evidence>
<feature type="binding site" evidence="7">
    <location>
        <position position="208"/>
    </location>
    <ligand>
        <name>Zn(2+)</name>
        <dbReference type="ChEBI" id="CHEBI:29105"/>
    </ligand>
</feature>
<dbReference type="InterPro" id="IPR014710">
    <property type="entry name" value="RmlC-like_jellyroll"/>
</dbReference>
<protein>
    <recommendedName>
        <fullName evidence="7">4-deoxy-L-threo-5-hexosulose-uronate ketol-isomerase</fullName>
        <ecNumber evidence="7">5.3.1.17</ecNumber>
    </recommendedName>
    <alternativeName>
        <fullName evidence="7">5-keto-4-deoxyuronate isomerase</fullName>
    </alternativeName>
    <alternativeName>
        <fullName evidence="7">DKI isomerase</fullName>
    </alternativeName>
</protein>
<comment type="catalytic activity">
    <reaction evidence="1 7">
        <text>5-dehydro-4-deoxy-D-glucuronate = 3-deoxy-D-glycero-2,5-hexodiulosonate</text>
        <dbReference type="Rhea" id="RHEA:23896"/>
        <dbReference type="ChEBI" id="CHEBI:17117"/>
        <dbReference type="ChEBI" id="CHEBI:29071"/>
        <dbReference type="EC" id="5.3.1.17"/>
    </reaction>
</comment>
<sequence>MTYDKVFYATHPAMMAGASNQDLRDRYLIENLFVDGAVKLNYLHQERLVIGGAAPLDAAIALPAQAEPPSQAGQPFLAAREMGVVNVSQGAGRVTVDGQVFILEPLDALYITRGAVDVRFESLDLAGPARFYLASTPAHVAFETKGLSTAAAIPLERGARESANHRIIYQLVVPGVCASAQLLLGLTILQPGSVWNTMPPHLHDRRSEAYFYFRLGAEERALHFMGEPQATRHLVVANEQAVICPPWSVHSGVGTGCYAFIWAMGGENLDYDDMNVLDICQLQ</sequence>
<evidence type="ECO:0000313" key="9">
    <source>
        <dbReference type="Proteomes" id="UP001262754"/>
    </source>
</evidence>
<dbReference type="GO" id="GO:0008697">
    <property type="term" value="F:4-deoxy-L-threo-5-hexosulose-uronate ketol-isomerase activity"/>
    <property type="evidence" value="ECO:0007669"/>
    <property type="project" value="UniProtKB-EC"/>
</dbReference>
<evidence type="ECO:0000256" key="4">
    <source>
        <dbReference type="ARBA" id="ARBA00022723"/>
    </source>
</evidence>
<dbReference type="InterPro" id="IPR007045">
    <property type="entry name" value="KduI"/>
</dbReference>
<dbReference type="Pfam" id="PF04962">
    <property type="entry name" value="KduI"/>
    <property type="match status" value="1"/>
</dbReference>
<dbReference type="InterPro" id="IPR021120">
    <property type="entry name" value="KduI/IolB_isomerase"/>
</dbReference>
<dbReference type="HAMAP" id="MF_00687">
    <property type="entry name" value="KduI"/>
    <property type="match status" value="1"/>
</dbReference>
<feature type="binding site" evidence="7">
    <location>
        <position position="250"/>
    </location>
    <ligand>
        <name>Zn(2+)</name>
        <dbReference type="ChEBI" id="CHEBI:29105"/>
    </ligand>
</feature>
<evidence type="ECO:0000256" key="5">
    <source>
        <dbReference type="ARBA" id="ARBA00022833"/>
    </source>
</evidence>
<dbReference type="Proteomes" id="UP001262754">
    <property type="component" value="Unassembled WGS sequence"/>
</dbReference>
<keyword evidence="9" id="KW-1185">Reference proteome</keyword>
<comment type="pathway">
    <text evidence="2 7">Glycan metabolism; pectin degradation; 2-dehydro-3-deoxy-D-gluconate from pectin: step 4/5.</text>
</comment>
<keyword evidence="4 7" id="KW-0479">Metal-binding</keyword>
<evidence type="ECO:0000256" key="6">
    <source>
        <dbReference type="ARBA" id="ARBA00023235"/>
    </source>
</evidence>
<gene>
    <name evidence="7" type="primary">kduI</name>
    <name evidence="8" type="ORF">J2800_001572</name>
</gene>
<keyword evidence="6 7" id="KW-0413">Isomerase</keyword>
<reference evidence="8 9" key="1">
    <citation type="submission" date="2023-07" db="EMBL/GenBank/DDBJ databases">
        <title>Sorghum-associated microbial communities from plants grown in Nebraska, USA.</title>
        <authorList>
            <person name="Schachtman D."/>
        </authorList>
    </citation>
    <scope>NUCLEOTIDE SEQUENCE [LARGE SCALE GENOMIC DNA]</scope>
    <source>
        <strain evidence="8 9">DS2154</strain>
    </source>
</reference>
<dbReference type="EC" id="5.3.1.17" evidence="7"/>
<dbReference type="Gene3D" id="2.60.120.520">
    <property type="entry name" value="pectin degrading enzyme 5-keto 4- deoxyuronate isomerase, domain 1"/>
    <property type="match status" value="1"/>
</dbReference>
<proteinExistence type="inferred from homology"/>
<comment type="cofactor">
    <cofactor evidence="7">
        <name>Zn(2+)</name>
        <dbReference type="ChEBI" id="CHEBI:29105"/>
    </cofactor>
    <text evidence="7">Binds 1 zinc ion per subunit.</text>
</comment>
<dbReference type="CDD" id="cd20294">
    <property type="entry name" value="cupin_KduI_N"/>
    <property type="match status" value="1"/>
</dbReference>
<dbReference type="SUPFAM" id="SSF51182">
    <property type="entry name" value="RmlC-like cupins"/>
    <property type="match status" value="1"/>
</dbReference>
<dbReference type="PANTHER" id="PTHR38461">
    <property type="entry name" value="4-DEOXY-L-THREO-5-HEXOSULOSE-URONATE KETOL-ISOMERASE"/>
    <property type="match status" value="1"/>
</dbReference>
<dbReference type="InterPro" id="IPR027449">
    <property type="entry name" value="KduI_N"/>
</dbReference>
<dbReference type="EMBL" id="JAVDRL010000004">
    <property type="protein sequence ID" value="MDR6530833.1"/>
    <property type="molecule type" value="Genomic_DNA"/>
</dbReference>
<comment type="function">
    <text evidence="7">Catalyzes the isomerization of 5-dehydro-4-deoxy-D-glucuronate to 3-deoxy-D-glycero-2,5-hexodiulosonate.</text>
</comment>
<dbReference type="CDD" id="cd20491">
    <property type="entry name" value="cupin_KduI_C"/>
    <property type="match status" value="1"/>
</dbReference>
<dbReference type="InterPro" id="IPR011051">
    <property type="entry name" value="RmlC_Cupin_sf"/>
</dbReference>
<evidence type="ECO:0000256" key="2">
    <source>
        <dbReference type="ARBA" id="ARBA00005148"/>
    </source>
</evidence>
<dbReference type="PANTHER" id="PTHR38461:SF1">
    <property type="entry name" value="4-DEOXY-L-THREO-5-HEXOSULOSE-URONATE KETOL-ISOMERASE"/>
    <property type="match status" value="1"/>
</dbReference>
<organism evidence="8 9">
    <name type="scientific">Caulobacter rhizosphaerae</name>
    <dbReference type="NCBI Taxonomy" id="2010972"/>
    <lineage>
        <taxon>Bacteria</taxon>
        <taxon>Pseudomonadati</taxon>
        <taxon>Pseudomonadota</taxon>
        <taxon>Alphaproteobacteria</taxon>
        <taxon>Caulobacterales</taxon>
        <taxon>Caulobacteraceae</taxon>
        <taxon>Caulobacter</taxon>
    </lineage>
</organism>
<feature type="binding site" evidence="7">
    <location>
        <position position="203"/>
    </location>
    <ligand>
        <name>Zn(2+)</name>
        <dbReference type="ChEBI" id="CHEBI:29105"/>
    </ligand>
</feature>
<evidence type="ECO:0000256" key="3">
    <source>
        <dbReference type="ARBA" id="ARBA00008086"/>
    </source>
</evidence>
<comment type="similarity">
    <text evidence="3 7">Belongs to the KduI family.</text>
</comment>
<dbReference type="RefSeq" id="WP_310030566.1">
    <property type="nucleotide sequence ID" value="NZ_JAVDRL010000004.1"/>
</dbReference>
<comment type="caution">
    <text evidence="8">The sequence shown here is derived from an EMBL/GenBank/DDBJ whole genome shotgun (WGS) entry which is preliminary data.</text>
</comment>